<sequence length="64" mass="7302">MIISTIKRFTAYFAFLWGLPSKYLNSISGMLLPYLCTLTYLINNLKRRFISVALSSQLPALLIT</sequence>
<dbReference type="GeneID" id="16017219"/>
<accession>R9XYP7</accession>
<keyword evidence="2" id="KW-0934">Plastid</keyword>
<protein>
    <submittedName>
        <fullName evidence="2">Uncharacterized protein</fullName>
    </submittedName>
</protein>
<organism evidence="2">
    <name type="scientific">Phyllymenia taiwanensis</name>
    <dbReference type="NCBI Taxonomy" id="1260292"/>
    <lineage>
        <taxon>Eukaryota</taxon>
        <taxon>Rhodophyta</taxon>
        <taxon>Florideophyceae</taxon>
        <taxon>Rhodymeniophycidae</taxon>
        <taxon>Halymeniales</taxon>
        <taxon>Halymeniaceae</taxon>
        <taxon>Phyllymenia</taxon>
    </lineage>
</organism>
<reference evidence="2" key="1">
    <citation type="journal article" date="2013" name="PLoS ONE">
        <title>The Plastid Genome of the Red Macroalga Grateloupia taiwanensis (Halymeniaceae).</title>
        <authorList>
            <person name="Depriest M.S."/>
            <person name="Bhattacharya D."/>
            <person name="Lopez-Bautista J.M."/>
        </authorList>
    </citation>
    <scope>NUCLEOTIDE SEQUENCE</scope>
</reference>
<keyword evidence="1" id="KW-0812">Transmembrane</keyword>
<dbReference type="RefSeq" id="YP_008144792.1">
    <property type="nucleotide sequence ID" value="NC_021618.1"/>
</dbReference>
<evidence type="ECO:0000256" key="1">
    <source>
        <dbReference type="SAM" id="Phobius"/>
    </source>
</evidence>
<gene>
    <name evidence="2" type="primary">orf24</name>
</gene>
<proteinExistence type="predicted"/>
<evidence type="ECO:0000313" key="2">
    <source>
        <dbReference type="EMBL" id="AGO19796.1"/>
    </source>
</evidence>
<feature type="transmembrane region" description="Helical" evidence="1">
    <location>
        <begin position="23"/>
        <end position="42"/>
    </location>
</feature>
<keyword evidence="1" id="KW-0472">Membrane</keyword>
<keyword evidence="1" id="KW-1133">Transmembrane helix</keyword>
<name>R9XYP7_9FLOR</name>
<geneLocation type="plastid" evidence="2"/>
<dbReference type="AlphaFoldDB" id="R9XYP7"/>
<reference evidence="2" key="2">
    <citation type="submission" date="2013-04" db="EMBL/GenBank/DDBJ databases">
        <authorList>
            <person name="DePriest M.S.Jr."/>
            <person name="Bhattacharya D."/>
            <person name="Lopez-Bautista J.M."/>
        </authorList>
    </citation>
    <scope>NUCLEOTIDE SEQUENCE</scope>
</reference>
<dbReference type="EMBL" id="KC894740">
    <property type="protein sequence ID" value="AGO19796.1"/>
    <property type="molecule type" value="Genomic_DNA"/>
</dbReference>